<dbReference type="InterPro" id="IPR050157">
    <property type="entry name" value="PSI_iron-sulfur_center"/>
</dbReference>
<dbReference type="GO" id="GO:0046872">
    <property type="term" value="F:metal ion binding"/>
    <property type="evidence" value="ECO:0007669"/>
    <property type="project" value="UniProtKB-KW"/>
</dbReference>
<dbReference type="PROSITE" id="PS00198">
    <property type="entry name" value="4FE4S_FER_1"/>
    <property type="match status" value="2"/>
</dbReference>
<evidence type="ECO:0000256" key="4">
    <source>
        <dbReference type="ARBA" id="ARBA00023014"/>
    </source>
</evidence>
<evidence type="ECO:0000256" key="1">
    <source>
        <dbReference type="ARBA" id="ARBA00022485"/>
    </source>
</evidence>
<organism evidence="6">
    <name type="scientific">uncultured organism</name>
    <dbReference type="NCBI Taxonomy" id="155900"/>
    <lineage>
        <taxon>unclassified sequences</taxon>
        <taxon>environmental samples</taxon>
    </lineage>
</organism>
<dbReference type="EMBL" id="JX684078">
    <property type="protein sequence ID" value="AGF92953.1"/>
    <property type="molecule type" value="Genomic_DNA"/>
</dbReference>
<dbReference type="SUPFAM" id="SSF54862">
    <property type="entry name" value="4Fe-4S ferredoxins"/>
    <property type="match status" value="1"/>
</dbReference>
<dbReference type="PROSITE" id="PS51379">
    <property type="entry name" value="4FE4S_FER_2"/>
    <property type="match status" value="2"/>
</dbReference>
<dbReference type="Pfam" id="PF00037">
    <property type="entry name" value="Fer4"/>
    <property type="match status" value="1"/>
</dbReference>
<dbReference type="PANTHER" id="PTHR24960">
    <property type="entry name" value="PHOTOSYSTEM I IRON-SULFUR CENTER-RELATED"/>
    <property type="match status" value="1"/>
</dbReference>
<keyword evidence="2" id="KW-0479">Metal-binding</keyword>
<gene>
    <name evidence="6" type="ORF">FLSS-6_0008</name>
</gene>
<dbReference type="GO" id="GO:0051539">
    <property type="term" value="F:4 iron, 4 sulfur cluster binding"/>
    <property type="evidence" value="ECO:0007669"/>
    <property type="project" value="UniProtKB-KW"/>
</dbReference>
<protein>
    <submittedName>
        <fullName evidence="6">Iron-sulfur cluster-binding protein</fullName>
    </submittedName>
</protein>
<dbReference type="Gene3D" id="3.30.70.20">
    <property type="match status" value="1"/>
</dbReference>
<dbReference type="PANTHER" id="PTHR24960:SF76">
    <property type="entry name" value="4FE-4S FERREDOXIN-TYPE DOMAIN-CONTAINING PROTEIN"/>
    <property type="match status" value="1"/>
</dbReference>
<name>M1QAJ4_9ZZZZ</name>
<keyword evidence="3" id="KW-0408">Iron</keyword>
<dbReference type="Pfam" id="PF04015">
    <property type="entry name" value="DUF362"/>
    <property type="match status" value="1"/>
</dbReference>
<evidence type="ECO:0000256" key="2">
    <source>
        <dbReference type="ARBA" id="ARBA00022723"/>
    </source>
</evidence>
<dbReference type="AlphaFoldDB" id="M1QAJ4"/>
<dbReference type="InterPro" id="IPR007160">
    <property type="entry name" value="DUF362"/>
</dbReference>
<keyword evidence="4" id="KW-0411">Iron-sulfur</keyword>
<sequence>MQVFIGRCIDYSELKESLERGLDTLGGLDSFVESGETILLKPNLLRGSSPEKAVVTHPDFIIGITEMLEDLGVNVIVGDSPGGPMSENGLKKAYRKANWTKIPQVTNATLNYNVEKVEKKIPDGRVKKSFPILEVMDEVDGIINLPKLKTHTLTVFTGAVKNNYGMVHGLTKSALHGQMTRLNKFSKMLLDVKDVVKPRLSIMDAVWGMEGSGPSRGDPIKLDLVLASEDPVALDIGACRSVGIPLQKVPTITESDIDPESVEYTQLNPGAVDEQIDYPKGGSTPWWAPDFLAGFLSNFLMKRPEVDRDRCVYCGECEEMCPEDAITIKKNGPKISWFKCCRCYCCTETCPKEALKVD</sequence>
<evidence type="ECO:0000313" key="6">
    <source>
        <dbReference type="EMBL" id="AGF92953.1"/>
    </source>
</evidence>
<feature type="domain" description="4Fe-4S ferredoxin-type" evidence="5">
    <location>
        <begin position="333"/>
        <end position="358"/>
    </location>
</feature>
<accession>M1QAJ4</accession>
<keyword evidence="1" id="KW-0004">4Fe-4S</keyword>
<proteinExistence type="predicted"/>
<evidence type="ECO:0000259" key="5">
    <source>
        <dbReference type="PROSITE" id="PS51379"/>
    </source>
</evidence>
<dbReference type="InterPro" id="IPR017896">
    <property type="entry name" value="4Fe4S_Fe-S-bd"/>
</dbReference>
<dbReference type="InterPro" id="IPR017900">
    <property type="entry name" value="4Fe4S_Fe_S_CS"/>
</dbReference>
<evidence type="ECO:0000256" key="3">
    <source>
        <dbReference type="ARBA" id="ARBA00023004"/>
    </source>
</evidence>
<reference evidence="6" key="1">
    <citation type="journal article" date="2013" name="Syst. Appl. Microbiol.">
        <title>New insights into the archaeal diversity of a hypersaline microbial mat obtained by a metagenomic approach.</title>
        <authorList>
            <person name="Lopez-Lopez A."/>
            <person name="Richter M."/>
            <person name="Pena A."/>
            <person name="Tamames J."/>
            <person name="Rossello-Mora R."/>
        </authorList>
    </citation>
    <scope>NUCLEOTIDE SEQUENCE</scope>
</reference>
<feature type="domain" description="4Fe-4S ferredoxin-type" evidence="5">
    <location>
        <begin position="302"/>
        <end position="331"/>
    </location>
</feature>